<organism evidence="2 3">
    <name type="scientific">Marchantia polymorpha</name>
    <name type="common">Common liverwort</name>
    <name type="synonym">Marchantia aquatica</name>
    <dbReference type="NCBI Taxonomy" id="3197"/>
    <lineage>
        <taxon>Eukaryota</taxon>
        <taxon>Viridiplantae</taxon>
        <taxon>Streptophyta</taxon>
        <taxon>Embryophyta</taxon>
        <taxon>Marchantiophyta</taxon>
        <taxon>Marchantiopsida</taxon>
        <taxon>Marchantiidae</taxon>
        <taxon>Marchantiales</taxon>
        <taxon>Marchantiaceae</taxon>
        <taxon>Marchantia</taxon>
    </lineage>
</organism>
<dbReference type="Gramene" id="Mp1g17470.1">
    <property type="protein sequence ID" value="Mp1g17470.1.cds1"/>
    <property type="gene ID" value="Mp1g17470"/>
</dbReference>
<evidence type="ECO:0000256" key="1">
    <source>
        <dbReference type="SAM" id="Phobius"/>
    </source>
</evidence>
<keyword evidence="1" id="KW-1133">Transmembrane helix</keyword>
<accession>A0A2R6XV94</accession>
<keyword evidence="1" id="KW-0472">Membrane</keyword>
<dbReference type="EMBL" id="KZ772673">
    <property type="protein sequence ID" value="PTQ50027.1"/>
    <property type="molecule type" value="Genomic_DNA"/>
</dbReference>
<reference evidence="3" key="1">
    <citation type="journal article" date="2017" name="Cell">
        <title>Insights into land plant evolution garnered from the Marchantia polymorpha genome.</title>
        <authorList>
            <person name="Bowman J.L."/>
            <person name="Kohchi T."/>
            <person name="Yamato K.T."/>
            <person name="Jenkins J."/>
            <person name="Shu S."/>
            <person name="Ishizaki K."/>
            <person name="Yamaoka S."/>
            <person name="Nishihama R."/>
            <person name="Nakamura Y."/>
            <person name="Berger F."/>
            <person name="Adam C."/>
            <person name="Aki S.S."/>
            <person name="Althoff F."/>
            <person name="Araki T."/>
            <person name="Arteaga-Vazquez M.A."/>
            <person name="Balasubrmanian S."/>
            <person name="Barry K."/>
            <person name="Bauer D."/>
            <person name="Boehm C.R."/>
            <person name="Briginshaw L."/>
            <person name="Caballero-Perez J."/>
            <person name="Catarino B."/>
            <person name="Chen F."/>
            <person name="Chiyoda S."/>
            <person name="Chovatia M."/>
            <person name="Davies K.M."/>
            <person name="Delmans M."/>
            <person name="Demura T."/>
            <person name="Dierschke T."/>
            <person name="Dolan L."/>
            <person name="Dorantes-Acosta A.E."/>
            <person name="Eklund D.M."/>
            <person name="Florent S.N."/>
            <person name="Flores-Sandoval E."/>
            <person name="Fujiyama A."/>
            <person name="Fukuzawa H."/>
            <person name="Galik B."/>
            <person name="Grimanelli D."/>
            <person name="Grimwood J."/>
            <person name="Grossniklaus U."/>
            <person name="Hamada T."/>
            <person name="Haseloff J."/>
            <person name="Hetherington A.J."/>
            <person name="Higo A."/>
            <person name="Hirakawa Y."/>
            <person name="Hundley H.N."/>
            <person name="Ikeda Y."/>
            <person name="Inoue K."/>
            <person name="Inoue S.I."/>
            <person name="Ishida S."/>
            <person name="Jia Q."/>
            <person name="Kakita M."/>
            <person name="Kanazawa T."/>
            <person name="Kawai Y."/>
            <person name="Kawashima T."/>
            <person name="Kennedy M."/>
            <person name="Kinose K."/>
            <person name="Kinoshita T."/>
            <person name="Kohara Y."/>
            <person name="Koide E."/>
            <person name="Komatsu K."/>
            <person name="Kopischke S."/>
            <person name="Kubo M."/>
            <person name="Kyozuka J."/>
            <person name="Lagercrantz U."/>
            <person name="Lin S.S."/>
            <person name="Lindquist E."/>
            <person name="Lipzen A.M."/>
            <person name="Lu C.W."/>
            <person name="De Luna E."/>
            <person name="Martienssen R.A."/>
            <person name="Minamino N."/>
            <person name="Mizutani M."/>
            <person name="Mizutani M."/>
            <person name="Mochizuki N."/>
            <person name="Monte I."/>
            <person name="Mosher R."/>
            <person name="Nagasaki H."/>
            <person name="Nakagami H."/>
            <person name="Naramoto S."/>
            <person name="Nishitani K."/>
            <person name="Ohtani M."/>
            <person name="Okamoto T."/>
            <person name="Okumura M."/>
            <person name="Phillips J."/>
            <person name="Pollak B."/>
            <person name="Reinders A."/>
            <person name="Rovekamp M."/>
            <person name="Sano R."/>
            <person name="Sawa S."/>
            <person name="Schmid M.W."/>
            <person name="Shirakawa M."/>
            <person name="Solano R."/>
            <person name="Spunde A."/>
            <person name="Suetsugu N."/>
            <person name="Sugano S."/>
            <person name="Sugiyama A."/>
            <person name="Sun R."/>
            <person name="Suzuki Y."/>
            <person name="Takenaka M."/>
            <person name="Takezawa D."/>
            <person name="Tomogane H."/>
            <person name="Tsuzuki M."/>
            <person name="Ueda T."/>
            <person name="Umeda M."/>
            <person name="Ward J.M."/>
            <person name="Watanabe Y."/>
            <person name="Yazaki K."/>
            <person name="Yokoyama R."/>
            <person name="Yoshitake Y."/>
            <person name="Yotsui I."/>
            <person name="Zachgo S."/>
            <person name="Schmutz J."/>
        </authorList>
    </citation>
    <scope>NUCLEOTIDE SEQUENCE [LARGE SCALE GENOMIC DNA]</scope>
    <source>
        <strain evidence="3">Tak-1</strain>
    </source>
</reference>
<dbReference type="AlphaFoldDB" id="A0A2R6XV94"/>
<keyword evidence="1" id="KW-0812">Transmembrane</keyword>
<protein>
    <submittedName>
        <fullName evidence="2">Uncharacterized protein</fullName>
    </submittedName>
</protein>
<dbReference type="Proteomes" id="UP000244005">
    <property type="component" value="Unassembled WGS sequence"/>
</dbReference>
<keyword evidence="3" id="KW-1185">Reference proteome</keyword>
<evidence type="ECO:0000313" key="3">
    <source>
        <dbReference type="Proteomes" id="UP000244005"/>
    </source>
</evidence>
<name>A0A2R6XV94_MARPO</name>
<feature type="transmembrane region" description="Helical" evidence="1">
    <location>
        <begin position="79"/>
        <end position="101"/>
    </location>
</feature>
<gene>
    <name evidence="2" type="ORF">MARPO_0001s0087</name>
</gene>
<proteinExistence type="predicted"/>
<evidence type="ECO:0000313" key="2">
    <source>
        <dbReference type="EMBL" id="PTQ50027.1"/>
    </source>
</evidence>
<sequence length="110" mass="12721">MNDEDVEKTKIQNFLEASIQRCVSRISKSYEQAVRSFLSLLFWYPHEFRDTLKEGCHETPEGAKIGEMDLTIYPVKSTILTFIEVLITCLIIFGTCLRHLFEELGPSTMQ</sequence>